<name>A0A6A8H295_9LACO</name>
<proteinExistence type="predicted"/>
<gene>
    <name evidence="1" type="ORF">GKC89_08665</name>
</gene>
<accession>A0A6A8H295</accession>
<dbReference type="EMBL" id="WKOD01000028">
    <property type="protein sequence ID" value="MSA69147.1"/>
    <property type="molecule type" value="Genomic_DNA"/>
</dbReference>
<reference evidence="1" key="1">
    <citation type="journal article" date="2019" name="Nat. Med.">
        <title>A library of human gut bacterial isolates paired with longitudinal multiomics data enables mechanistic microbiome research.</title>
        <authorList>
            <person name="Poyet M."/>
            <person name="Groussin M."/>
            <person name="Gibbons S.M."/>
            <person name="Avila-Pacheco J."/>
            <person name="Jiang X."/>
            <person name="Kearney S.M."/>
            <person name="Perrotta A.R."/>
            <person name="Berdy B."/>
            <person name="Zhao S."/>
            <person name="Lieberman T.D."/>
            <person name="Swanson P.K."/>
            <person name="Smith M."/>
            <person name="Roesemann S."/>
            <person name="Alexander J.E."/>
            <person name="Rich S.A."/>
            <person name="Livny J."/>
            <person name="Vlamakis H."/>
            <person name="Clish C."/>
            <person name="Bullock K."/>
            <person name="Deik A."/>
            <person name="Scott J."/>
            <person name="Pierce K.A."/>
            <person name="Xavier R.J."/>
            <person name="Alm E.J."/>
        </authorList>
    </citation>
    <scope>NUCLEOTIDE SEQUENCE</scope>
    <source>
        <strain evidence="1">BIOML-A18</strain>
    </source>
</reference>
<organism evidence="1">
    <name type="scientific">Ligilactobacillus ruminis</name>
    <dbReference type="NCBI Taxonomy" id="1623"/>
    <lineage>
        <taxon>Bacteria</taxon>
        <taxon>Bacillati</taxon>
        <taxon>Bacillota</taxon>
        <taxon>Bacilli</taxon>
        <taxon>Lactobacillales</taxon>
        <taxon>Lactobacillaceae</taxon>
        <taxon>Ligilactobacillus</taxon>
    </lineage>
</organism>
<comment type="caution">
    <text evidence="1">The sequence shown here is derived from an EMBL/GenBank/DDBJ whole genome shotgun (WGS) entry which is preliminary data.</text>
</comment>
<sequence>MTNSVTVSTTLLKIFLLASFLPIEPVPIKRASISAHSLTSIKNNVIVAYWDDIFKFRMKMNVNAVHLAKHVEKRQLIFIRQSVQNMVFRHEINQ</sequence>
<evidence type="ECO:0000313" key="1">
    <source>
        <dbReference type="EMBL" id="MSA69147.1"/>
    </source>
</evidence>
<protein>
    <submittedName>
        <fullName evidence="1">Amino acid-binding protein</fullName>
    </submittedName>
</protein>
<dbReference type="AlphaFoldDB" id="A0A6A8H295"/>